<dbReference type="PROSITE" id="PS51975">
    <property type="entry name" value="RNASE_H_2"/>
    <property type="match status" value="1"/>
</dbReference>
<comment type="catalytic activity">
    <reaction evidence="1 14 15 16">
        <text>Endonucleolytic cleavage to 5'-phosphomonoester.</text>
        <dbReference type="EC" id="3.1.26.4"/>
    </reaction>
</comment>
<keyword evidence="9 14" id="KW-0540">Nuclease</keyword>
<keyword evidence="12 14" id="KW-0378">Hydrolase</keyword>
<evidence type="ECO:0000256" key="9">
    <source>
        <dbReference type="ARBA" id="ARBA00022722"/>
    </source>
</evidence>
<comment type="caution">
    <text evidence="18">The sequence shown here is derived from an EMBL/GenBank/DDBJ whole genome shotgun (WGS) entry which is preliminary data.</text>
</comment>
<dbReference type="GO" id="GO:0043137">
    <property type="term" value="P:DNA replication, removal of RNA primer"/>
    <property type="evidence" value="ECO:0007669"/>
    <property type="project" value="TreeGrafter"/>
</dbReference>
<dbReference type="GO" id="GO:0003723">
    <property type="term" value="F:RNA binding"/>
    <property type="evidence" value="ECO:0007669"/>
    <property type="project" value="UniProtKB-UniRule"/>
</dbReference>
<accession>A0A328Q6Y0</accession>
<evidence type="ECO:0000256" key="7">
    <source>
        <dbReference type="ARBA" id="ARBA00019179"/>
    </source>
</evidence>
<dbReference type="Gene3D" id="1.10.10.460">
    <property type="entry name" value="Ribonuclease hii. Domain 2"/>
    <property type="match status" value="1"/>
</dbReference>
<proteinExistence type="inferred from homology"/>
<dbReference type="SMR" id="A0A328Q6Y0"/>
<comment type="cofactor">
    <cofactor evidence="2">
        <name>Mg(2+)</name>
        <dbReference type="ChEBI" id="CHEBI:18420"/>
    </cofactor>
</comment>
<dbReference type="InterPro" id="IPR036397">
    <property type="entry name" value="RNaseH_sf"/>
</dbReference>
<dbReference type="InterPro" id="IPR023160">
    <property type="entry name" value="RNase_HII_hlx-loop-hlx_cap_dom"/>
</dbReference>
<dbReference type="InterPro" id="IPR004649">
    <property type="entry name" value="RNase_H2_suA"/>
</dbReference>
<comment type="function">
    <text evidence="3 14 16">Endonuclease that specifically degrades the RNA of RNA-DNA hybrids.</text>
</comment>
<comment type="cofactor">
    <cofactor evidence="14 15">
        <name>Mn(2+)</name>
        <dbReference type="ChEBI" id="CHEBI:29035"/>
    </cofactor>
    <cofactor evidence="14 15">
        <name>Mg(2+)</name>
        <dbReference type="ChEBI" id="CHEBI:18420"/>
    </cofactor>
    <text evidence="14 15">Manganese or magnesium. Binds 1 divalent metal ion per monomer in the absence of substrate. May bind a second metal ion after substrate binding.</text>
</comment>
<keyword evidence="11 14" id="KW-0255">Endonuclease</keyword>
<evidence type="ECO:0000256" key="1">
    <source>
        <dbReference type="ARBA" id="ARBA00000077"/>
    </source>
</evidence>
<evidence type="ECO:0000256" key="3">
    <source>
        <dbReference type="ARBA" id="ARBA00004065"/>
    </source>
</evidence>
<comment type="similarity">
    <text evidence="5 14 16">Belongs to the RNase HII family.</text>
</comment>
<dbReference type="GO" id="GO:0004523">
    <property type="term" value="F:RNA-DNA hybrid ribonuclease activity"/>
    <property type="evidence" value="ECO:0007669"/>
    <property type="project" value="UniProtKB-UniRule"/>
</dbReference>
<evidence type="ECO:0000256" key="5">
    <source>
        <dbReference type="ARBA" id="ARBA00007383"/>
    </source>
</evidence>
<dbReference type="EMBL" id="NGJK01000084">
    <property type="protein sequence ID" value="RAP02540.1"/>
    <property type="molecule type" value="Genomic_DNA"/>
</dbReference>
<evidence type="ECO:0000313" key="19">
    <source>
        <dbReference type="Proteomes" id="UP000248557"/>
    </source>
</evidence>
<dbReference type="InterPro" id="IPR001352">
    <property type="entry name" value="RNase_HII/HIII"/>
</dbReference>
<dbReference type="GO" id="GO:0006298">
    <property type="term" value="P:mismatch repair"/>
    <property type="evidence" value="ECO:0007669"/>
    <property type="project" value="TreeGrafter"/>
</dbReference>
<evidence type="ECO:0000256" key="12">
    <source>
        <dbReference type="ARBA" id="ARBA00022801"/>
    </source>
</evidence>
<dbReference type="PANTHER" id="PTHR10954">
    <property type="entry name" value="RIBONUCLEASE H2 SUBUNIT A"/>
    <property type="match status" value="1"/>
</dbReference>
<dbReference type="EC" id="3.1.26.4" evidence="6 14"/>
<dbReference type="AlphaFoldDB" id="A0A328Q6Y0"/>
<dbReference type="PANTHER" id="PTHR10954:SF23">
    <property type="entry name" value="RIBONUCLEASE"/>
    <property type="match status" value="1"/>
</dbReference>
<dbReference type="InterPro" id="IPR012337">
    <property type="entry name" value="RNaseH-like_sf"/>
</dbReference>
<feature type="binding site" evidence="14 15">
    <location>
        <position position="111"/>
    </location>
    <ligand>
        <name>a divalent metal cation</name>
        <dbReference type="ChEBI" id="CHEBI:60240"/>
    </ligand>
</feature>
<evidence type="ECO:0000256" key="4">
    <source>
        <dbReference type="ARBA" id="ARBA00004496"/>
    </source>
</evidence>
<feature type="binding site" evidence="14 15">
    <location>
        <position position="14"/>
    </location>
    <ligand>
        <name>a divalent metal cation</name>
        <dbReference type="ChEBI" id="CHEBI:60240"/>
    </ligand>
</feature>
<evidence type="ECO:0000256" key="8">
    <source>
        <dbReference type="ARBA" id="ARBA00022490"/>
    </source>
</evidence>
<evidence type="ECO:0000256" key="2">
    <source>
        <dbReference type="ARBA" id="ARBA00001946"/>
    </source>
</evidence>
<dbReference type="Proteomes" id="UP000248557">
    <property type="component" value="Unassembled WGS sequence"/>
</dbReference>
<organism evidence="18 19">
    <name type="scientific">Methanosphaera stadtmanae</name>
    <dbReference type="NCBI Taxonomy" id="2317"/>
    <lineage>
        <taxon>Archaea</taxon>
        <taxon>Methanobacteriati</taxon>
        <taxon>Methanobacteriota</taxon>
        <taxon>Methanomada group</taxon>
        <taxon>Methanobacteria</taxon>
        <taxon>Methanobacteriales</taxon>
        <taxon>Methanobacteriaceae</taxon>
        <taxon>Methanosphaera</taxon>
    </lineage>
</organism>
<evidence type="ECO:0000256" key="14">
    <source>
        <dbReference type="HAMAP-Rule" id="MF_00052"/>
    </source>
</evidence>
<keyword evidence="10 14" id="KW-0479">Metal-binding</keyword>
<reference evidence="18 19" key="1">
    <citation type="submission" date="2017-05" db="EMBL/GenBank/DDBJ databases">
        <title>Host range expansion of the Methanosphaera genus to humans and monogastric animals involves recent and extensive reduction in genome content.</title>
        <authorList>
            <person name="Hoedt E.C."/>
            <person name="Volmer J.G."/>
            <person name="Parks D.H."/>
            <person name="Rosewarne C.P."/>
            <person name="Denman S.E."/>
            <person name="Mcsweeney C.S."/>
            <person name="O Cuiv P."/>
            <person name="Hugenholtz P."/>
            <person name="Tyson G.W."/>
            <person name="Morrison M."/>
        </authorList>
    </citation>
    <scope>NUCLEOTIDE SEQUENCE [LARGE SCALE GENOMIC DNA]</scope>
    <source>
        <strain evidence="18 19">PA5</strain>
    </source>
</reference>
<name>A0A328Q6Y0_9EURY</name>
<dbReference type="OMA" id="REECRFF"/>
<dbReference type="Pfam" id="PF01351">
    <property type="entry name" value="RNase_HII"/>
    <property type="match status" value="1"/>
</dbReference>
<protein>
    <recommendedName>
        <fullName evidence="7 14">Ribonuclease HII</fullName>
        <shortName evidence="14">RNase HII</shortName>
        <ecNumber evidence="6 14">3.1.26.4</ecNumber>
    </recommendedName>
</protein>
<evidence type="ECO:0000259" key="17">
    <source>
        <dbReference type="PROSITE" id="PS51975"/>
    </source>
</evidence>
<evidence type="ECO:0000313" key="18">
    <source>
        <dbReference type="EMBL" id="RAP02540.1"/>
    </source>
</evidence>
<sequence>MILDDESQILGIDEAGRGSVIGPLVIGGVLMKKKKIRFLNRIGVKDSKQLNMKKRTIISRKIKKIAQFKTIIIPAHTIDEKRNNDINLNEIETEGMEEIIKIMKPNACYIDCIDVRENRFHDKIQKINPNMTVVTEHKADETYKIVSAASIIAKVERDKQLEIIRQEYGSVGSGYPSDKNTINYLKTIKNNQFPPIIRKTWKTIENITKSTE</sequence>
<dbReference type="GeneID" id="41325967"/>
<evidence type="ECO:0000256" key="16">
    <source>
        <dbReference type="RuleBase" id="RU003515"/>
    </source>
</evidence>
<feature type="domain" description="RNase H type-2" evidence="17">
    <location>
        <begin position="7"/>
        <end position="212"/>
    </location>
</feature>
<dbReference type="InterPro" id="IPR020787">
    <property type="entry name" value="RNase_HII_arc"/>
</dbReference>
<evidence type="ECO:0000256" key="10">
    <source>
        <dbReference type="ARBA" id="ARBA00022723"/>
    </source>
</evidence>
<comment type="subcellular location">
    <subcellularLocation>
        <location evidence="4 14">Cytoplasm</location>
    </subcellularLocation>
</comment>
<feature type="binding site" evidence="14 15">
    <location>
        <position position="13"/>
    </location>
    <ligand>
        <name>a divalent metal cation</name>
        <dbReference type="ChEBI" id="CHEBI:60240"/>
    </ligand>
</feature>
<dbReference type="GO" id="GO:0030145">
    <property type="term" value="F:manganese ion binding"/>
    <property type="evidence" value="ECO:0007669"/>
    <property type="project" value="UniProtKB-UniRule"/>
</dbReference>
<dbReference type="RefSeq" id="WP_011406966.1">
    <property type="nucleotide sequence ID" value="NZ_CATZXA010000085.1"/>
</dbReference>
<evidence type="ECO:0000256" key="13">
    <source>
        <dbReference type="ARBA" id="ARBA00023211"/>
    </source>
</evidence>
<gene>
    <name evidence="14" type="primary">rnhB</name>
    <name evidence="18" type="ORF">CA615_06960</name>
</gene>
<evidence type="ECO:0000256" key="15">
    <source>
        <dbReference type="PROSITE-ProRule" id="PRU01319"/>
    </source>
</evidence>
<dbReference type="GO" id="GO:0032299">
    <property type="term" value="C:ribonuclease H2 complex"/>
    <property type="evidence" value="ECO:0007669"/>
    <property type="project" value="TreeGrafter"/>
</dbReference>
<keyword evidence="8 14" id="KW-0963">Cytoplasm</keyword>
<evidence type="ECO:0000256" key="6">
    <source>
        <dbReference type="ARBA" id="ARBA00012180"/>
    </source>
</evidence>
<dbReference type="Gene3D" id="3.30.420.10">
    <property type="entry name" value="Ribonuclease H-like superfamily/Ribonuclease H"/>
    <property type="match status" value="1"/>
</dbReference>
<dbReference type="NCBIfam" id="TIGR00729">
    <property type="entry name" value="ribonuclease HII"/>
    <property type="match status" value="1"/>
</dbReference>
<dbReference type="SUPFAM" id="SSF53098">
    <property type="entry name" value="Ribonuclease H-like"/>
    <property type="match status" value="1"/>
</dbReference>
<dbReference type="HAMAP" id="MF_00052_A">
    <property type="entry name" value="RNase_HII_A"/>
    <property type="match status" value="1"/>
</dbReference>
<dbReference type="InterPro" id="IPR024567">
    <property type="entry name" value="RNase_HII/HIII_dom"/>
</dbReference>
<dbReference type="CDD" id="cd07180">
    <property type="entry name" value="RNase_HII_archaea_like"/>
    <property type="match status" value="1"/>
</dbReference>
<evidence type="ECO:0000256" key="11">
    <source>
        <dbReference type="ARBA" id="ARBA00022759"/>
    </source>
</evidence>
<dbReference type="GeneID" id="3855301"/>
<dbReference type="GO" id="GO:0005737">
    <property type="term" value="C:cytoplasm"/>
    <property type="evidence" value="ECO:0007669"/>
    <property type="project" value="UniProtKB-SubCell"/>
</dbReference>
<keyword evidence="13 14" id="KW-0464">Manganese</keyword>